<protein>
    <submittedName>
        <fullName evidence="2">Uncharacterized protein</fullName>
    </submittedName>
</protein>
<dbReference type="AlphaFoldDB" id="A0A7W7WZQ3"/>
<dbReference type="EMBL" id="JACHJS010000001">
    <property type="protein sequence ID" value="MBB4969078.1"/>
    <property type="molecule type" value="Genomic_DNA"/>
</dbReference>
<evidence type="ECO:0000256" key="1">
    <source>
        <dbReference type="SAM" id="Coils"/>
    </source>
</evidence>
<sequence length="181" mass="19720">MQISIIGVAVSDEQGLGPCYRVLQQSPQGVELYVLPRSAVAADMEMYGVDDPLRVLDWRLHGYRGPSAPTFVPEPSLTFAVQAQQAQAVAEYKRSRLVDGLDASHARTLADDVDQVDAEADRLKAKARKIRDAEVAEVKGEVTIVDDAGFAALRALVLADVDDIAIERARYREQLASAITN</sequence>
<evidence type="ECO:0000313" key="3">
    <source>
        <dbReference type="Proteomes" id="UP000542674"/>
    </source>
</evidence>
<dbReference type="Proteomes" id="UP000542674">
    <property type="component" value="Unassembled WGS sequence"/>
</dbReference>
<evidence type="ECO:0000313" key="2">
    <source>
        <dbReference type="EMBL" id="MBB4969078.1"/>
    </source>
</evidence>
<organism evidence="2 3">
    <name type="scientific">Saccharothrix violaceirubra</name>
    <dbReference type="NCBI Taxonomy" id="413306"/>
    <lineage>
        <taxon>Bacteria</taxon>
        <taxon>Bacillati</taxon>
        <taxon>Actinomycetota</taxon>
        <taxon>Actinomycetes</taxon>
        <taxon>Pseudonocardiales</taxon>
        <taxon>Pseudonocardiaceae</taxon>
        <taxon>Saccharothrix</taxon>
    </lineage>
</organism>
<gene>
    <name evidence="2" type="ORF">F4559_006437</name>
</gene>
<proteinExistence type="predicted"/>
<comment type="caution">
    <text evidence="2">The sequence shown here is derived from an EMBL/GenBank/DDBJ whole genome shotgun (WGS) entry which is preliminary data.</text>
</comment>
<reference evidence="2 3" key="1">
    <citation type="submission" date="2020-08" db="EMBL/GenBank/DDBJ databases">
        <title>Sequencing the genomes of 1000 actinobacteria strains.</title>
        <authorList>
            <person name="Klenk H.-P."/>
        </authorList>
    </citation>
    <scope>NUCLEOTIDE SEQUENCE [LARGE SCALE GENOMIC DNA]</scope>
    <source>
        <strain evidence="2 3">DSM 45084</strain>
    </source>
</reference>
<name>A0A7W7WZQ3_9PSEU</name>
<dbReference type="RefSeq" id="WP_184674787.1">
    <property type="nucleotide sequence ID" value="NZ_BAABAI010000043.1"/>
</dbReference>
<feature type="coiled-coil region" evidence="1">
    <location>
        <begin position="106"/>
        <end position="133"/>
    </location>
</feature>
<accession>A0A7W7WZQ3</accession>
<keyword evidence="1" id="KW-0175">Coiled coil</keyword>
<keyword evidence="3" id="KW-1185">Reference proteome</keyword>